<dbReference type="PANTHER" id="PTHR24409:SF418">
    <property type="entry name" value="SI:CH73-221F6.1"/>
    <property type="match status" value="1"/>
</dbReference>
<keyword evidence="3 5" id="KW-0863">Zinc-finger</keyword>
<dbReference type="GO" id="GO:0000981">
    <property type="term" value="F:DNA-binding transcription factor activity, RNA polymerase II-specific"/>
    <property type="evidence" value="ECO:0007669"/>
    <property type="project" value="TreeGrafter"/>
</dbReference>
<dbReference type="PhylomeDB" id="B4KPH3"/>
<dbReference type="Gene3D" id="3.30.160.60">
    <property type="entry name" value="Classic Zinc Finger"/>
    <property type="match status" value="2"/>
</dbReference>
<feature type="domain" description="C2H2-type" evidence="7">
    <location>
        <begin position="456"/>
        <end position="484"/>
    </location>
</feature>
<dbReference type="AlphaFoldDB" id="B4KPH3"/>
<dbReference type="InParanoid" id="B4KPH3"/>
<dbReference type="KEGG" id="dmo:Dmoj_GI18676"/>
<evidence type="ECO:0000256" key="4">
    <source>
        <dbReference type="ARBA" id="ARBA00022833"/>
    </source>
</evidence>
<dbReference type="GO" id="GO:0008270">
    <property type="term" value="F:zinc ion binding"/>
    <property type="evidence" value="ECO:0007669"/>
    <property type="project" value="UniProtKB-KW"/>
</dbReference>
<dbReference type="SMART" id="SM00355">
    <property type="entry name" value="ZnF_C2H2"/>
    <property type="match status" value="7"/>
</dbReference>
<feature type="chain" id="PRO_5002814522" description="C2H2-type domain-containing protein" evidence="6">
    <location>
        <begin position="20"/>
        <end position="580"/>
    </location>
</feature>
<evidence type="ECO:0000256" key="5">
    <source>
        <dbReference type="PROSITE-ProRule" id="PRU00042"/>
    </source>
</evidence>
<dbReference type="PANTHER" id="PTHR24409">
    <property type="entry name" value="ZINC FINGER PROTEIN 142"/>
    <property type="match status" value="1"/>
</dbReference>
<dbReference type="HOGENOM" id="CLU_430397_0_0_1"/>
<gene>
    <name evidence="8" type="primary">Dmoj\GI18676</name>
    <name evidence="8" type="ORF">Dmoj_GI18676</name>
</gene>
<dbReference type="EMBL" id="CH933808">
    <property type="protein sequence ID" value="EDW10169.1"/>
    <property type="molecule type" value="Genomic_DNA"/>
</dbReference>
<keyword evidence="9" id="KW-1185">Reference proteome</keyword>
<dbReference type="OrthoDB" id="10039931at2759"/>
<dbReference type="InterPro" id="IPR036236">
    <property type="entry name" value="Znf_C2H2_sf"/>
</dbReference>
<dbReference type="SUPFAM" id="SSF57667">
    <property type="entry name" value="beta-beta-alpha zinc fingers"/>
    <property type="match status" value="2"/>
</dbReference>
<evidence type="ECO:0000259" key="7">
    <source>
        <dbReference type="PROSITE" id="PS50157"/>
    </source>
</evidence>
<organism evidence="8 9">
    <name type="scientific">Drosophila mojavensis</name>
    <name type="common">Fruit fly</name>
    <dbReference type="NCBI Taxonomy" id="7230"/>
    <lineage>
        <taxon>Eukaryota</taxon>
        <taxon>Metazoa</taxon>
        <taxon>Ecdysozoa</taxon>
        <taxon>Arthropoda</taxon>
        <taxon>Hexapoda</taxon>
        <taxon>Insecta</taxon>
        <taxon>Pterygota</taxon>
        <taxon>Neoptera</taxon>
        <taxon>Endopterygota</taxon>
        <taxon>Diptera</taxon>
        <taxon>Brachycera</taxon>
        <taxon>Muscomorpha</taxon>
        <taxon>Ephydroidea</taxon>
        <taxon>Drosophilidae</taxon>
        <taxon>Drosophila</taxon>
    </lineage>
</organism>
<proteinExistence type="predicted"/>
<evidence type="ECO:0000313" key="9">
    <source>
        <dbReference type="Proteomes" id="UP000009192"/>
    </source>
</evidence>
<keyword evidence="1" id="KW-0479">Metal-binding</keyword>
<keyword evidence="6" id="KW-0732">Signal</keyword>
<accession>B4KPH3</accession>
<dbReference type="InterPro" id="IPR013087">
    <property type="entry name" value="Znf_C2H2_type"/>
</dbReference>
<dbReference type="FunCoup" id="B4KPH3">
    <property type="interactions" value="22"/>
</dbReference>
<dbReference type="GO" id="GO:0005634">
    <property type="term" value="C:nucleus"/>
    <property type="evidence" value="ECO:0007669"/>
    <property type="project" value="TreeGrafter"/>
</dbReference>
<dbReference type="InterPro" id="IPR003604">
    <property type="entry name" value="Matrin/U1-like-C_Znf_C2H2"/>
</dbReference>
<evidence type="ECO:0000256" key="6">
    <source>
        <dbReference type="SAM" id="SignalP"/>
    </source>
</evidence>
<reference evidence="8 9" key="1">
    <citation type="journal article" date="2007" name="Nature">
        <title>Evolution of genes and genomes on the Drosophila phylogeny.</title>
        <authorList>
            <consortium name="Drosophila 12 Genomes Consortium"/>
            <person name="Clark A.G."/>
            <person name="Eisen M.B."/>
            <person name="Smith D.R."/>
            <person name="Bergman C.M."/>
            <person name="Oliver B."/>
            <person name="Markow T.A."/>
            <person name="Kaufman T.C."/>
            <person name="Kellis M."/>
            <person name="Gelbart W."/>
            <person name="Iyer V.N."/>
            <person name="Pollard D.A."/>
            <person name="Sackton T.B."/>
            <person name="Larracuente A.M."/>
            <person name="Singh N.D."/>
            <person name="Abad J.P."/>
            <person name="Abt D.N."/>
            <person name="Adryan B."/>
            <person name="Aguade M."/>
            <person name="Akashi H."/>
            <person name="Anderson W.W."/>
            <person name="Aquadro C.F."/>
            <person name="Ardell D.H."/>
            <person name="Arguello R."/>
            <person name="Artieri C.G."/>
            <person name="Barbash D.A."/>
            <person name="Barker D."/>
            <person name="Barsanti P."/>
            <person name="Batterham P."/>
            <person name="Batzoglou S."/>
            <person name="Begun D."/>
            <person name="Bhutkar A."/>
            <person name="Blanco E."/>
            <person name="Bosak S.A."/>
            <person name="Bradley R.K."/>
            <person name="Brand A.D."/>
            <person name="Brent M.R."/>
            <person name="Brooks A.N."/>
            <person name="Brown R.H."/>
            <person name="Butlin R.K."/>
            <person name="Caggese C."/>
            <person name="Calvi B.R."/>
            <person name="Bernardo de Carvalho A."/>
            <person name="Caspi A."/>
            <person name="Castrezana S."/>
            <person name="Celniker S.E."/>
            <person name="Chang J.L."/>
            <person name="Chapple C."/>
            <person name="Chatterji S."/>
            <person name="Chinwalla A."/>
            <person name="Civetta A."/>
            <person name="Clifton S.W."/>
            <person name="Comeron J.M."/>
            <person name="Costello J.C."/>
            <person name="Coyne J.A."/>
            <person name="Daub J."/>
            <person name="David R.G."/>
            <person name="Delcher A.L."/>
            <person name="Delehaunty K."/>
            <person name="Do C.B."/>
            <person name="Ebling H."/>
            <person name="Edwards K."/>
            <person name="Eickbush T."/>
            <person name="Evans J.D."/>
            <person name="Filipski A."/>
            <person name="Findeiss S."/>
            <person name="Freyhult E."/>
            <person name="Fulton L."/>
            <person name="Fulton R."/>
            <person name="Garcia A.C."/>
            <person name="Gardiner A."/>
            <person name="Garfield D.A."/>
            <person name="Garvin B.E."/>
            <person name="Gibson G."/>
            <person name="Gilbert D."/>
            <person name="Gnerre S."/>
            <person name="Godfrey J."/>
            <person name="Good R."/>
            <person name="Gotea V."/>
            <person name="Gravely B."/>
            <person name="Greenberg A.J."/>
            <person name="Griffiths-Jones S."/>
            <person name="Gross S."/>
            <person name="Guigo R."/>
            <person name="Gustafson E.A."/>
            <person name="Haerty W."/>
            <person name="Hahn M.W."/>
            <person name="Halligan D.L."/>
            <person name="Halpern A.L."/>
            <person name="Halter G.M."/>
            <person name="Han M.V."/>
            <person name="Heger A."/>
            <person name="Hillier L."/>
            <person name="Hinrichs A.S."/>
            <person name="Holmes I."/>
            <person name="Hoskins R.A."/>
            <person name="Hubisz M.J."/>
            <person name="Hultmark D."/>
            <person name="Huntley M.A."/>
            <person name="Jaffe D.B."/>
            <person name="Jagadeeshan S."/>
            <person name="Jeck W.R."/>
            <person name="Johnson J."/>
            <person name="Jones C.D."/>
            <person name="Jordan W.C."/>
            <person name="Karpen G.H."/>
            <person name="Kataoka E."/>
            <person name="Keightley P.D."/>
            <person name="Kheradpour P."/>
            <person name="Kirkness E.F."/>
            <person name="Koerich L.B."/>
            <person name="Kristiansen K."/>
            <person name="Kudrna D."/>
            <person name="Kulathinal R.J."/>
            <person name="Kumar S."/>
            <person name="Kwok R."/>
            <person name="Lander E."/>
            <person name="Langley C.H."/>
            <person name="Lapoint R."/>
            <person name="Lazzaro B.P."/>
            <person name="Lee S.J."/>
            <person name="Levesque L."/>
            <person name="Li R."/>
            <person name="Lin C.F."/>
            <person name="Lin M.F."/>
            <person name="Lindblad-Toh K."/>
            <person name="Llopart A."/>
            <person name="Long M."/>
            <person name="Low L."/>
            <person name="Lozovsky E."/>
            <person name="Lu J."/>
            <person name="Luo M."/>
            <person name="Machado C.A."/>
            <person name="Makalowski W."/>
            <person name="Marzo M."/>
            <person name="Matsuda M."/>
            <person name="Matzkin L."/>
            <person name="McAllister B."/>
            <person name="McBride C.S."/>
            <person name="McKernan B."/>
            <person name="McKernan K."/>
            <person name="Mendez-Lago M."/>
            <person name="Minx P."/>
            <person name="Mollenhauer M.U."/>
            <person name="Montooth K."/>
            <person name="Mount S.M."/>
            <person name="Mu X."/>
            <person name="Myers E."/>
            <person name="Negre B."/>
            <person name="Newfeld S."/>
            <person name="Nielsen R."/>
            <person name="Noor M.A."/>
            <person name="O'Grady P."/>
            <person name="Pachter L."/>
            <person name="Papaceit M."/>
            <person name="Parisi M.J."/>
            <person name="Parisi M."/>
            <person name="Parts L."/>
            <person name="Pedersen J.S."/>
            <person name="Pesole G."/>
            <person name="Phillippy A.M."/>
            <person name="Ponting C.P."/>
            <person name="Pop M."/>
            <person name="Porcelli D."/>
            <person name="Powell J.R."/>
            <person name="Prohaska S."/>
            <person name="Pruitt K."/>
            <person name="Puig M."/>
            <person name="Quesneville H."/>
            <person name="Ram K.R."/>
            <person name="Rand D."/>
            <person name="Rasmussen M.D."/>
            <person name="Reed L.K."/>
            <person name="Reenan R."/>
            <person name="Reily A."/>
            <person name="Remington K.A."/>
            <person name="Rieger T.T."/>
            <person name="Ritchie M.G."/>
            <person name="Robin C."/>
            <person name="Rogers Y.H."/>
            <person name="Rohde C."/>
            <person name="Rozas J."/>
            <person name="Rubenfield M.J."/>
            <person name="Ruiz A."/>
            <person name="Russo S."/>
            <person name="Salzberg S.L."/>
            <person name="Sanchez-Gracia A."/>
            <person name="Saranga D.J."/>
            <person name="Sato H."/>
            <person name="Schaeffer S.W."/>
            <person name="Schatz M.C."/>
            <person name="Schlenke T."/>
            <person name="Schwartz R."/>
            <person name="Segarra C."/>
            <person name="Singh R.S."/>
            <person name="Sirot L."/>
            <person name="Sirota M."/>
            <person name="Sisneros N.B."/>
            <person name="Smith C.D."/>
            <person name="Smith T.F."/>
            <person name="Spieth J."/>
            <person name="Stage D.E."/>
            <person name="Stark A."/>
            <person name="Stephan W."/>
            <person name="Strausberg R.L."/>
            <person name="Strempel S."/>
            <person name="Sturgill D."/>
            <person name="Sutton G."/>
            <person name="Sutton G.G."/>
            <person name="Tao W."/>
            <person name="Teichmann S."/>
            <person name="Tobari Y.N."/>
            <person name="Tomimura Y."/>
            <person name="Tsolas J.M."/>
            <person name="Valente V.L."/>
            <person name="Venter E."/>
            <person name="Venter J.C."/>
            <person name="Vicario S."/>
            <person name="Vieira F.G."/>
            <person name="Vilella A.J."/>
            <person name="Villasante A."/>
            <person name="Walenz B."/>
            <person name="Wang J."/>
            <person name="Wasserman M."/>
            <person name="Watts T."/>
            <person name="Wilson D."/>
            <person name="Wilson R.K."/>
            <person name="Wing R.A."/>
            <person name="Wolfner M.F."/>
            <person name="Wong A."/>
            <person name="Wong G.K."/>
            <person name="Wu C.I."/>
            <person name="Wu G."/>
            <person name="Yamamoto D."/>
            <person name="Yang H.P."/>
            <person name="Yang S.P."/>
            <person name="Yorke J.A."/>
            <person name="Yoshida K."/>
            <person name="Zdobnov E."/>
            <person name="Zhang P."/>
            <person name="Zhang Y."/>
            <person name="Zimin A.V."/>
            <person name="Baldwin J."/>
            <person name="Abdouelleil A."/>
            <person name="Abdulkadir J."/>
            <person name="Abebe A."/>
            <person name="Abera B."/>
            <person name="Abreu J."/>
            <person name="Acer S.C."/>
            <person name="Aftuck L."/>
            <person name="Alexander A."/>
            <person name="An P."/>
            <person name="Anderson E."/>
            <person name="Anderson S."/>
            <person name="Arachi H."/>
            <person name="Azer M."/>
            <person name="Bachantsang P."/>
            <person name="Barry A."/>
            <person name="Bayul T."/>
            <person name="Berlin A."/>
            <person name="Bessette D."/>
            <person name="Bloom T."/>
            <person name="Blye J."/>
            <person name="Boguslavskiy L."/>
            <person name="Bonnet C."/>
            <person name="Boukhgalter B."/>
            <person name="Bourzgui I."/>
            <person name="Brown A."/>
            <person name="Cahill P."/>
            <person name="Channer S."/>
            <person name="Cheshatsang Y."/>
            <person name="Chuda L."/>
            <person name="Citroen M."/>
            <person name="Collymore A."/>
            <person name="Cooke P."/>
            <person name="Costello M."/>
            <person name="D'Aco K."/>
            <person name="Daza R."/>
            <person name="De Haan G."/>
            <person name="DeGray S."/>
            <person name="DeMaso C."/>
            <person name="Dhargay N."/>
            <person name="Dooley K."/>
            <person name="Dooley E."/>
            <person name="Doricent M."/>
            <person name="Dorje P."/>
            <person name="Dorjee K."/>
            <person name="Dupes A."/>
            <person name="Elong R."/>
            <person name="Falk J."/>
            <person name="Farina A."/>
            <person name="Faro S."/>
            <person name="Ferguson D."/>
            <person name="Fisher S."/>
            <person name="Foley C.D."/>
            <person name="Franke A."/>
            <person name="Friedrich D."/>
            <person name="Gadbois L."/>
            <person name="Gearin G."/>
            <person name="Gearin C.R."/>
            <person name="Giannoukos G."/>
            <person name="Goode T."/>
            <person name="Graham J."/>
            <person name="Grandbois E."/>
            <person name="Grewal S."/>
            <person name="Gyaltsen K."/>
            <person name="Hafez N."/>
            <person name="Hagos B."/>
            <person name="Hall J."/>
            <person name="Henson C."/>
            <person name="Hollinger A."/>
            <person name="Honan T."/>
            <person name="Huard M.D."/>
            <person name="Hughes L."/>
            <person name="Hurhula B."/>
            <person name="Husby M.E."/>
            <person name="Kamat A."/>
            <person name="Kanga B."/>
            <person name="Kashin S."/>
            <person name="Khazanovich D."/>
            <person name="Kisner P."/>
            <person name="Lance K."/>
            <person name="Lara M."/>
            <person name="Lee W."/>
            <person name="Lennon N."/>
            <person name="Letendre F."/>
            <person name="LeVine R."/>
            <person name="Lipovsky A."/>
            <person name="Liu X."/>
            <person name="Liu J."/>
            <person name="Liu S."/>
            <person name="Lokyitsang T."/>
            <person name="Lokyitsang Y."/>
            <person name="Lubonja R."/>
            <person name="Lui A."/>
            <person name="MacDonald P."/>
            <person name="Magnisalis V."/>
            <person name="Maru K."/>
            <person name="Matthews C."/>
            <person name="McCusker W."/>
            <person name="McDonough S."/>
            <person name="Mehta T."/>
            <person name="Meldrim J."/>
            <person name="Meneus L."/>
            <person name="Mihai O."/>
            <person name="Mihalev A."/>
            <person name="Mihova T."/>
            <person name="Mittelman R."/>
            <person name="Mlenga V."/>
            <person name="Montmayeur A."/>
            <person name="Mulrain L."/>
            <person name="Navidi A."/>
            <person name="Naylor J."/>
            <person name="Negash T."/>
            <person name="Nguyen T."/>
            <person name="Nguyen N."/>
            <person name="Nicol R."/>
            <person name="Norbu C."/>
            <person name="Norbu N."/>
            <person name="Novod N."/>
            <person name="O'Neill B."/>
            <person name="Osman S."/>
            <person name="Markiewicz E."/>
            <person name="Oyono O.L."/>
            <person name="Patti C."/>
            <person name="Phunkhang P."/>
            <person name="Pierre F."/>
            <person name="Priest M."/>
            <person name="Raghuraman S."/>
            <person name="Rege F."/>
            <person name="Reyes R."/>
            <person name="Rise C."/>
            <person name="Rogov P."/>
            <person name="Ross K."/>
            <person name="Ryan E."/>
            <person name="Settipalli S."/>
            <person name="Shea T."/>
            <person name="Sherpa N."/>
            <person name="Shi L."/>
            <person name="Shih D."/>
            <person name="Sparrow T."/>
            <person name="Spaulding J."/>
            <person name="Stalker J."/>
            <person name="Stange-Thomann N."/>
            <person name="Stavropoulos S."/>
            <person name="Stone C."/>
            <person name="Strader C."/>
            <person name="Tesfaye S."/>
            <person name="Thomson T."/>
            <person name="Thoulutsang Y."/>
            <person name="Thoulutsang D."/>
            <person name="Topham K."/>
            <person name="Topping I."/>
            <person name="Tsamla T."/>
            <person name="Vassiliev H."/>
            <person name="Vo A."/>
            <person name="Wangchuk T."/>
            <person name="Wangdi T."/>
            <person name="Weiand M."/>
            <person name="Wilkinson J."/>
            <person name="Wilson A."/>
            <person name="Yadav S."/>
            <person name="Young G."/>
            <person name="Yu Q."/>
            <person name="Zembek L."/>
            <person name="Zhong D."/>
            <person name="Zimmer A."/>
            <person name="Zwirko Z."/>
            <person name="Jaffe D.B."/>
            <person name="Alvarez P."/>
            <person name="Brockman W."/>
            <person name="Butler J."/>
            <person name="Chin C."/>
            <person name="Gnerre S."/>
            <person name="Grabherr M."/>
            <person name="Kleber M."/>
            <person name="Mauceli E."/>
            <person name="MacCallum I."/>
        </authorList>
    </citation>
    <scope>NUCLEOTIDE SEQUENCE [LARGE SCALE GENOMIC DNA]</scope>
    <source>
        <strain evidence="9">Tucson 15081-1352.22</strain>
    </source>
</reference>
<protein>
    <recommendedName>
        <fullName evidence="7">C2H2-type domain-containing protein</fullName>
    </recommendedName>
</protein>
<name>B4KPH3_DROMO</name>
<feature type="domain" description="C2H2-type" evidence="7">
    <location>
        <begin position="427"/>
        <end position="455"/>
    </location>
</feature>
<dbReference type="SMART" id="SM00451">
    <property type="entry name" value="ZnF_U1"/>
    <property type="match status" value="2"/>
</dbReference>
<keyword evidence="2" id="KW-0677">Repeat</keyword>
<dbReference type="eggNOG" id="KOG1721">
    <property type="taxonomic scope" value="Eukaryota"/>
</dbReference>
<feature type="domain" description="C2H2-type" evidence="7">
    <location>
        <begin position="349"/>
        <end position="372"/>
    </location>
</feature>
<dbReference type="Proteomes" id="UP000009192">
    <property type="component" value="Unassembled WGS sequence"/>
</dbReference>
<dbReference type="PROSITE" id="PS50157">
    <property type="entry name" value="ZINC_FINGER_C2H2_2"/>
    <property type="match status" value="3"/>
</dbReference>
<feature type="signal peptide" evidence="6">
    <location>
        <begin position="1"/>
        <end position="19"/>
    </location>
</feature>
<dbReference type="OMA" id="CYRRFYL"/>
<keyword evidence="4" id="KW-0862">Zinc</keyword>
<evidence type="ECO:0000256" key="2">
    <source>
        <dbReference type="ARBA" id="ARBA00022737"/>
    </source>
</evidence>
<evidence type="ECO:0000256" key="1">
    <source>
        <dbReference type="ARBA" id="ARBA00022723"/>
    </source>
</evidence>
<evidence type="ECO:0000313" key="8">
    <source>
        <dbReference type="EMBL" id="EDW10169.1"/>
    </source>
</evidence>
<dbReference type="GO" id="GO:0000977">
    <property type="term" value="F:RNA polymerase II transcription regulatory region sequence-specific DNA binding"/>
    <property type="evidence" value="ECO:0007669"/>
    <property type="project" value="TreeGrafter"/>
</dbReference>
<evidence type="ECO:0000256" key="3">
    <source>
        <dbReference type="ARBA" id="ARBA00022771"/>
    </source>
</evidence>
<dbReference type="PROSITE" id="PS00028">
    <property type="entry name" value="ZINC_FINGER_C2H2_1"/>
    <property type="match status" value="6"/>
</dbReference>
<sequence>MSWPCKLAVALQHFSASLPVPAVTANSSSSSSSSSCTNACTCKCKCCSGLIQKYVNFDEEATSTGGPVQKMVRFSTTDMMRLLRIAQSCENFWSNQYYKVDLLSDYKALGAAFGAQANTVNVAQLEQIMDTITSGYRRALAELCDSESRTALRPTAAAPSLPGLRCGCEDCAQLPWCRLQQLEAHQWQHKFEDNWHCRLCYRRYFLQHTLLSHRSRRVKRGEAGTLLENESYKLMLLEQRQREVSEHQAQSVLHVPMLSVNQSDFRLEMKAQLPTLSRKRLSLAACPQCNRSYLHSYSHQLHTRKHHVMLHSSRRWHCFSCTRSFLSRRIYLQHLRRVRIACRLRLRRFKCSSCRWRFQLERSLRAHVAVAHIRSFSCLICKLPSPSRCCDKHSPEEARAANRARMQRRRLELGLSPQPDPKPPTKMACDMCQREFQNSFLLNIHVKRIHLKQKDFICETCGRGFYCKKEVYEHVRKVHLMHDSVYCEPCGVTIKEKSNYMRHCDSIRHVEMLAKLARLQGELPADVPLQKHVPKGPLHHCESCDRTIKGHAAFRNHCETKFHKRNLERKQEKVESLNEA</sequence>